<dbReference type="EMBL" id="JAPTNE010000042">
    <property type="protein sequence ID" value="MCZ0809753.1"/>
    <property type="molecule type" value="Genomic_DNA"/>
</dbReference>
<sequence length="83" mass="8987">MNKRGTGVAFIAISAFLISAKYISASIFGSGVVSWDNSIYDAMLSNVGNTLSTFSLLALLIGIAYIAWGEYDDWKVNNKNSNE</sequence>
<name>A0AAP3DKF8_BRELA</name>
<reference evidence="2" key="1">
    <citation type="submission" date="2022-09" db="EMBL/GenBank/DDBJ databases">
        <title>Genome analysis and characterization of larvicidal activity of Brevibacillus strains.</title>
        <authorList>
            <person name="Patrusheva E.V."/>
            <person name="Izotova A.O."/>
            <person name="Toshchakov S.V."/>
            <person name="Sineoky S.P."/>
        </authorList>
    </citation>
    <scope>NUCLEOTIDE SEQUENCE</scope>
    <source>
        <strain evidence="2">VKPM_B-13247</strain>
    </source>
</reference>
<evidence type="ECO:0000313" key="2">
    <source>
        <dbReference type="EMBL" id="MCZ0809753.1"/>
    </source>
</evidence>
<keyword evidence="1" id="KW-0472">Membrane</keyword>
<evidence type="ECO:0000256" key="1">
    <source>
        <dbReference type="SAM" id="Phobius"/>
    </source>
</evidence>
<gene>
    <name evidence="2" type="ORF">O0554_23095</name>
</gene>
<accession>A0AAP3DKF8</accession>
<dbReference type="Proteomes" id="UP001077662">
    <property type="component" value="Unassembled WGS sequence"/>
</dbReference>
<comment type="caution">
    <text evidence="2">The sequence shown here is derived from an EMBL/GenBank/DDBJ whole genome shotgun (WGS) entry which is preliminary data.</text>
</comment>
<protein>
    <submittedName>
        <fullName evidence="2">Uncharacterized protein</fullName>
    </submittedName>
</protein>
<evidence type="ECO:0000313" key="3">
    <source>
        <dbReference type="Proteomes" id="UP001077662"/>
    </source>
</evidence>
<feature type="transmembrane region" description="Helical" evidence="1">
    <location>
        <begin position="49"/>
        <end position="68"/>
    </location>
</feature>
<keyword evidence="1" id="KW-1133">Transmembrane helix</keyword>
<dbReference type="RefSeq" id="WP_119734909.1">
    <property type="nucleotide sequence ID" value="NZ_CP032411.1"/>
</dbReference>
<proteinExistence type="predicted"/>
<keyword evidence="1" id="KW-0812">Transmembrane</keyword>
<dbReference type="AlphaFoldDB" id="A0AAP3DKF8"/>
<organism evidence="2 3">
    <name type="scientific">Brevibacillus laterosporus</name>
    <name type="common">Bacillus laterosporus</name>
    <dbReference type="NCBI Taxonomy" id="1465"/>
    <lineage>
        <taxon>Bacteria</taxon>
        <taxon>Bacillati</taxon>
        <taxon>Bacillota</taxon>
        <taxon>Bacilli</taxon>
        <taxon>Bacillales</taxon>
        <taxon>Paenibacillaceae</taxon>
        <taxon>Brevibacillus</taxon>
    </lineage>
</organism>